<dbReference type="Proteomes" id="UP000225706">
    <property type="component" value="Unassembled WGS sequence"/>
</dbReference>
<feature type="domain" description="EGF-like" evidence="2">
    <location>
        <begin position="46"/>
        <end position="84"/>
    </location>
</feature>
<dbReference type="SMART" id="SM00181">
    <property type="entry name" value="EGF"/>
    <property type="match status" value="1"/>
</dbReference>
<evidence type="ECO:0000256" key="1">
    <source>
        <dbReference type="PROSITE-ProRule" id="PRU00076"/>
    </source>
</evidence>
<evidence type="ECO:0000313" key="3">
    <source>
        <dbReference type="EMBL" id="PFX13694.1"/>
    </source>
</evidence>
<dbReference type="PROSITE" id="PS01186">
    <property type="entry name" value="EGF_2"/>
    <property type="match status" value="1"/>
</dbReference>
<dbReference type="Pfam" id="PF00008">
    <property type="entry name" value="EGF"/>
    <property type="match status" value="1"/>
</dbReference>
<keyword evidence="1" id="KW-1015">Disulfide bond</keyword>
<gene>
    <name evidence="3" type="primary">Heg1</name>
    <name evidence="3" type="ORF">AWC38_SpisGene22197</name>
</gene>
<dbReference type="PROSITE" id="PS50026">
    <property type="entry name" value="EGF_3"/>
    <property type="match status" value="1"/>
</dbReference>
<keyword evidence="4" id="KW-1185">Reference proteome</keyword>
<sequence length="233" mass="27086">MEDRCKSINMGTSGEKDKVLCELSESDHLQHPNDLKPMAGFMYRGTENKCCFNMCYNNATCLVGFTDKGYKCVCPPGYTGDHCEKGDDLIAKRKAWDDWLEEIGMEFRHFKITEPLDKKNALIIYGTKELVRLEKSWQNPTDGGNEYEKLKKKPNDCFMQKKNKHHVRYVFLKMTPSHDETTNSYAARLREKTNNCVFEANCDEQVLEDLIQTTQNRSLIQKALNKKWDLTLF</sequence>
<accession>A0A2B4R5S0</accession>
<dbReference type="SUPFAM" id="SSF57196">
    <property type="entry name" value="EGF/Laminin"/>
    <property type="match status" value="1"/>
</dbReference>
<evidence type="ECO:0000313" key="4">
    <source>
        <dbReference type="Proteomes" id="UP000225706"/>
    </source>
</evidence>
<protein>
    <submittedName>
        <fullName evidence="3">Protein HEG-like 1</fullName>
    </submittedName>
</protein>
<reference evidence="4" key="1">
    <citation type="journal article" date="2017" name="bioRxiv">
        <title>Comparative analysis of the genomes of Stylophora pistillata and Acropora digitifera provides evidence for extensive differences between species of corals.</title>
        <authorList>
            <person name="Voolstra C.R."/>
            <person name="Li Y."/>
            <person name="Liew Y.J."/>
            <person name="Baumgarten S."/>
            <person name="Zoccola D."/>
            <person name="Flot J.-F."/>
            <person name="Tambutte S."/>
            <person name="Allemand D."/>
            <person name="Aranda M."/>
        </authorList>
    </citation>
    <scope>NUCLEOTIDE SEQUENCE [LARGE SCALE GENOMIC DNA]</scope>
</reference>
<dbReference type="Gene3D" id="2.10.25.10">
    <property type="entry name" value="Laminin"/>
    <property type="match status" value="1"/>
</dbReference>
<dbReference type="EMBL" id="LSMT01000914">
    <property type="protein sequence ID" value="PFX13694.1"/>
    <property type="molecule type" value="Genomic_DNA"/>
</dbReference>
<keyword evidence="1" id="KW-0245">EGF-like domain</keyword>
<dbReference type="OrthoDB" id="5944977at2759"/>
<feature type="disulfide bond" evidence="1">
    <location>
        <begin position="55"/>
        <end position="72"/>
    </location>
</feature>
<name>A0A2B4R5S0_STYPI</name>
<evidence type="ECO:0000259" key="2">
    <source>
        <dbReference type="PROSITE" id="PS50026"/>
    </source>
</evidence>
<dbReference type="AlphaFoldDB" id="A0A2B4R5S0"/>
<dbReference type="InterPro" id="IPR000742">
    <property type="entry name" value="EGF"/>
</dbReference>
<proteinExistence type="predicted"/>
<comment type="caution">
    <text evidence="3">The sequence shown here is derived from an EMBL/GenBank/DDBJ whole genome shotgun (WGS) entry which is preliminary data.</text>
</comment>
<organism evidence="3 4">
    <name type="scientific">Stylophora pistillata</name>
    <name type="common">Smooth cauliflower coral</name>
    <dbReference type="NCBI Taxonomy" id="50429"/>
    <lineage>
        <taxon>Eukaryota</taxon>
        <taxon>Metazoa</taxon>
        <taxon>Cnidaria</taxon>
        <taxon>Anthozoa</taxon>
        <taxon>Hexacorallia</taxon>
        <taxon>Scleractinia</taxon>
        <taxon>Astrocoeniina</taxon>
        <taxon>Pocilloporidae</taxon>
        <taxon>Stylophora</taxon>
    </lineage>
</organism>
<comment type="caution">
    <text evidence="1">Lacks conserved residue(s) required for the propagation of feature annotation.</text>
</comment>
<dbReference type="CDD" id="cd00054">
    <property type="entry name" value="EGF_CA"/>
    <property type="match status" value="1"/>
</dbReference>
<dbReference type="PROSITE" id="PS00022">
    <property type="entry name" value="EGF_1"/>
    <property type="match status" value="1"/>
</dbReference>
<feature type="disulfide bond" evidence="1">
    <location>
        <begin position="74"/>
        <end position="83"/>
    </location>
</feature>